<sequence>MHLAGVLAGTEARQQEAVERGDASAFCSRTGLRHPEAAEDVNRRAADQGCTAVLLSPAALRAGSVTPPKPDAPDRGATPAAIRPDRRRPSGRADASGRLSQGVRLKGCLGS</sequence>
<comment type="caution">
    <text evidence="2">The sequence shown here is derived from an EMBL/GenBank/DDBJ whole genome shotgun (WGS) entry which is preliminary data.</text>
</comment>
<dbReference type="EMBL" id="BLPF01000002">
    <property type="protein sequence ID" value="GFJ82269.1"/>
    <property type="molecule type" value="Genomic_DNA"/>
</dbReference>
<feature type="region of interest" description="Disordered" evidence="1">
    <location>
        <begin position="58"/>
        <end position="111"/>
    </location>
</feature>
<accession>A0A6V8KJE7</accession>
<organism evidence="2 3">
    <name type="scientific">Phytohabitans houttuyneae</name>
    <dbReference type="NCBI Taxonomy" id="1076126"/>
    <lineage>
        <taxon>Bacteria</taxon>
        <taxon>Bacillati</taxon>
        <taxon>Actinomycetota</taxon>
        <taxon>Actinomycetes</taxon>
        <taxon>Micromonosporales</taxon>
        <taxon>Micromonosporaceae</taxon>
    </lineage>
</organism>
<protein>
    <submittedName>
        <fullName evidence="2">Uncharacterized protein</fullName>
    </submittedName>
</protein>
<dbReference type="Proteomes" id="UP000482800">
    <property type="component" value="Unassembled WGS sequence"/>
</dbReference>
<gene>
    <name evidence="2" type="ORF">Phou_064490</name>
</gene>
<dbReference type="AlphaFoldDB" id="A0A6V8KJE7"/>
<proteinExistence type="predicted"/>
<evidence type="ECO:0000313" key="3">
    <source>
        <dbReference type="Proteomes" id="UP000482800"/>
    </source>
</evidence>
<evidence type="ECO:0000313" key="2">
    <source>
        <dbReference type="EMBL" id="GFJ82269.1"/>
    </source>
</evidence>
<keyword evidence="3" id="KW-1185">Reference proteome</keyword>
<reference evidence="2 3" key="1">
    <citation type="submission" date="2020-03" db="EMBL/GenBank/DDBJ databases">
        <title>Whole genome shotgun sequence of Phytohabitans houttuyneae NBRC 108639.</title>
        <authorList>
            <person name="Komaki H."/>
            <person name="Tamura T."/>
        </authorList>
    </citation>
    <scope>NUCLEOTIDE SEQUENCE [LARGE SCALE GENOMIC DNA]</scope>
    <source>
        <strain evidence="2 3">NBRC 108639</strain>
    </source>
</reference>
<reference evidence="2 3" key="2">
    <citation type="submission" date="2020-03" db="EMBL/GenBank/DDBJ databases">
        <authorList>
            <person name="Ichikawa N."/>
            <person name="Kimura A."/>
            <person name="Kitahashi Y."/>
            <person name="Uohara A."/>
        </authorList>
    </citation>
    <scope>NUCLEOTIDE SEQUENCE [LARGE SCALE GENOMIC DNA]</scope>
    <source>
        <strain evidence="2 3">NBRC 108639</strain>
    </source>
</reference>
<name>A0A6V8KJE7_9ACTN</name>
<evidence type="ECO:0000256" key="1">
    <source>
        <dbReference type="SAM" id="MobiDB-lite"/>
    </source>
</evidence>